<dbReference type="EMBL" id="ABIK02000004">
    <property type="protein sequence ID" value="EDS75674.1"/>
    <property type="molecule type" value="Genomic_DNA"/>
</dbReference>
<dbReference type="AlphaFoldDB" id="B1BZ27"/>
<keyword evidence="2" id="KW-1185">Reference proteome</keyword>
<comment type="caution">
    <text evidence="1">The sequence shown here is derived from an EMBL/GenBank/DDBJ whole genome shotgun (WGS) entry which is preliminary data.</text>
</comment>
<name>B1BZ27_9FIRM</name>
<reference evidence="1" key="1">
    <citation type="submission" date="2008-02" db="EMBL/GenBank/DDBJ databases">
        <authorList>
            <person name="Fulton L."/>
            <person name="Clifton S."/>
            <person name="Fulton B."/>
            <person name="Xu J."/>
            <person name="Minx P."/>
            <person name="Pepin K.H."/>
            <person name="Johnson M."/>
            <person name="Thiruvilangam P."/>
            <person name="Bhonagiri V."/>
            <person name="Nash W.E."/>
            <person name="Mardis E.R."/>
            <person name="Wilson R.K."/>
        </authorList>
    </citation>
    <scope>NUCLEOTIDE SEQUENCE [LARGE SCALE GENOMIC DNA]</scope>
    <source>
        <strain evidence="1">DSM 1552</strain>
    </source>
</reference>
<organism evidence="1 2">
    <name type="scientific">Thomasclavelia spiroformis DSM 1552</name>
    <dbReference type="NCBI Taxonomy" id="428126"/>
    <lineage>
        <taxon>Bacteria</taxon>
        <taxon>Bacillati</taxon>
        <taxon>Bacillota</taxon>
        <taxon>Erysipelotrichia</taxon>
        <taxon>Erysipelotrichales</taxon>
        <taxon>Coprobacillaceae</taxon>
        <taxon>Thomasclavelia</taxon>
    </lineage>
</organism>
<evidence type="ECO:0000313" key="1">
    <source>
        <dbReference type="EMBL" id="EDS75674.1"/>
    </source>
</evidence>
<gene>
    <name evidence="1" type="ORF">CLOSPI_00184</name>
</gene>
<dbReference type="STRING" id="428126.CLOSPI_00184"/>
<sequence>MANTRKSYWHIANSFILSRTLTNERLKRYGFISALDYYNFINL</sequence>
<protein>
    <submittedName>
        <fullName evidence="1">Uncharacterized protein</fullName>
    </submittedName>
</protein>
<accession>B1BZ27</accession>
<proteinExistence type="predicted"/>
<reference evidence="1" key="2">
    <citation type="submission" date="2014-06" db="EMBL/GenBank/DDBJ databases">
        <title>Draft genome sequence of Clostridium spiroforme (DSM 1552).</title>
        <authorList>
            <person name="Sudarsanam P."/>
            <person name="Ley R."/>
            <person name="Guruge J."/>
            <person name="Turnbaugh P.J."/>
            <person name="Mahowald M."/>
            <person name="Liep D."/>
            <person name="Gordon J."/>
        </authorList>
    </citation>
    <scope>NUCLEOTIDE SEQUENCE</scope>
    <source>
        <strain evidence="1">DSM 1552</strain>
    </source>
</reference>
<evidence type="ECO:0000313" key="2">
    <source>
        <dbReference type="Proteomes" id="UP000004910"/>
    </source>
</evidence>
<dbReference type="Proteomes" id="UP000004910">
    <property type="component" value="Unassembled WGS sequence"/>
</dbReference>
<dbReference type="HOGENOM" id="CLU_3231933_0_0_9"/>